<dbReference type="AlphaFoldDB" id="A0A366M8Z9"/>
<comment type="caution">
    <text evidence="2">The sequence shown here is derived from an EMBL/GenBank/DDBJ whole genome shotgun (WGS) entry which is preliminary data.</text>
</comment>
<dbReference type="EMBL" id="NIZT01000054">
    <property type="protein sequence ID" value="RBQ22676.1"/>
    <property type="molecule type" value="Genomic_DNA"/>
</dbReference>
<reference evidence="2 3" key="1">
    <citation type="submission" date="2018-06" db="EMBL/GenBank/DDBJ databases">
        <title>Genomic insight into two independent archaeal endosymbiosis events.</title>
        <authorList>
            <person name="Lind A.E."/>
            <person name="Lewis W.H."/>
            <person name="Spang A."/>
            <person name="Guy L."/>
            <person name="Embley M.T."/>
            <person name="Ettema T.J.G."/>
        </authorList>
    </citation>
    <scope>NUCLEOTIDE SEQUENCE [LARGE SCALE GENOMIC DNA]</scope>
    <source>
        <strain evidence="2">NOE</strain>
    </source>
</reference>
<organism evidence="2 3">
    <name type="scientific">Candidatus Methanobinarius endosymbioticus</name>
    <dbReference type="NCBI Taxonomy" id="2006182"/>
    <lineage>
        <taxon>Archaea</taxon>
        <taxon>Methanobacteriati</taxon>
        <taxon>Methanobacteriota</taxon>
        <taxon>Methanomada group</taxon>
        <taxon>Methanobacteria</taxon>
        <taxon>Methanobacteriales</taxon>
        <taxon>Methanobacteriaceae</taxon>
        <taxon>Candidatus Methanobinarius</taxon>
    </lineage>
</organism>
<accession>A0A366M8Z9</accession>
<evidence type="ECO:0000313" key="2">
    <source>
        <dbReference type="EMBL" id="RBQ22676.1"/>
    </source>
</evidence>
<feature type="transmembrane region" description="Helical" evidence="1">
    <location>
        <begin position="59"/>
        <end position="79"/>
    </location>
</feature>
<proteinExistence type="predicted"/>
<keyword evidence="1" id="KW-1133">Transmembrane helix</keyword>
<gene>
    <name evidence="2" type="ORF">ALNOE001_16330</name>
</gene>
<dbReference type="Proteomes" id="UP000253099">
    <property type="component" value="Unassembled WGS sequence"/>
</dbReference>
<evidence type="ECO:0000313" key="3">
    <source>
        <dbReference type="Proteomes" id="UP000253099"/>
    </source>
</evidence>
<keyword evidence="1" id="KW-0812">Transmembrane</keyword>
<protein>
    <submittedName>
        <fullName evidence="2">Uncharacterized protein</fullName>
    </submittedName>
</protein>
<keyword evidence="3" id="KW-1185">Reference proteome</keyword>
<evidence type="ECO:0000256" key="1">
    <source>
        <dbReference type="SAM" id="Phobius"/>
    </source>
</evidence>
<name>A0A366M8Z9_9EURY</name>
<keyword evidence="1" id="KW-0472">Membrane</keyword>
<sequence length="87" mass="9274">MGITNSEGKATIYYKDTCKYPVKPSFECNDGHGLSNAQSNGSNESLVAEISGVANMKEVGVPIIAILLALIANLGLVGYRKRTKKTL</sequence>